<dbReference type="PANTHER" id="PTHR32120:SF11">
    <property type="entry name" value="SMALL RIBOSOMAL SUBUNIT BIOGENESIS GTPASE RSGA 1, MITOCHONDRIAL-RELATED"/>
    <property type="match status" value="1"/>
</dbReference>
<dbReference type="CDD" id="cd01854">
    <property type="entry name" value="YjeQ_EngC"/>
    <property type="match status" value="1"/>
</dbReference>
<evidence type="ECO:0000256" key="8">
    <source>
        <dbReference type="ARBA" id="ARBA00022884"/>
    </source>
</evidence>
<dbReference type="InterPro" id="IPR010914">
    <property type="entry name" value="RsgA_GTPase_dom"/>
</dbReference>
<comment type="function">
    <text evidence="10">One of several proteins that assist in the late maturation steps of the functional core of the 30S ribosomal subunit. Helps release RbfA from mature subunits. May play a role in the assembly of ribosomal proteins into the subunit. Circularly permuted GTPase that catalyzes slow GTP hydrolysis, GTPase activity is stimulated by the 30S ribosomal subunit.</text>
</comment>
<dbReference type="GO" id="GO:0005525">
    <property type="term" value="F:GTP binding"/>
    <property type="evidence" value="ECO:0007669"/>
    <property type="project" value="UniProtKB-UniRule"/>
</dbReference>
<dbReference type="InterPro" id="IPR030378">
    <property type="entry name" value="G_CP_dom"/>
</dbReference>
<dbReference type="InterPro" id="IPR012340">
    <property type="entry name" value="NA-bd_OB-fold"/>
</dbReference>
<dbReference type="GO" id="GO:0046872">
    <property type="term" value="F:metal ion binding"/>
    <property type="evidence" value="ECO:0007669"/>
    <property type="project" value="UniProtKB-KW"/>
</dbReference>
<accession>A0A6B8RM65</accession>
<comment type="subcellular location">
    <subcellularLocation>
        <location evidence="10">Cytoplasm</location>
    </subcellularLocation>
</comment>
<dbReference type="SUPFAM" id="SSF52540">
    <property type="entry name" value="P-loop containing nucleoside triphosphate hydrolases"/>
    <property type="match status" value="1"/>
</dbReference>
<feature type="binding site" evidence="10">
    <location>
        <position position="274"/>
    </location>
    <ligand>
        <name>Zn(2+)</name>
        <dbReference type="ChEBI" id="CHEBI:29105"/>
    </ligand>
</feature>
<organism evidence="13 14">
    <name type="scientific">Paenibacillus psychroresistens</name>
    <dbReference type="NCBI Taxonomy" id="1778678"/>
    <lineage>
        <taxon>Bacteria</taxon>
        <taxon>Bacillati</taxon>
        <taxon>Bacillota</taxon>
        <taxon>Bacilli</taxon>
        <taxon>Bacillales</taxon>
        <taxon>Paenibacillaceae</taxon>
        <taxon>Paenibacillus</taxon>
    </lineage>
</organism>
<dbReference type="KEGG" id="ppsc:EHS13_19625"/>
<comment type="subunit">
    <text evidence="10">Monomer. Associates with 30S ribosomal subunit, binds 16S rRNA.</text>
</comment>
<dbReference type="GO" id="GO:0019843">
    <property type="term" value="F:rRNA binding"/>
    <property type="evidence" value="ECO:0007669"/>
    <property type="project" value="UniProtKB-KW"/>
</dbReference>
<dbReference type="GO" id="GO:0005737">
    <property type="term" value="C:cytoplasm"/>
    <property type="evidence" value="ECO:0007669"/>
    <property type="project" value="UniProtKB-SubCell"/>
</dbReference>
<feature type="binding site" evidence="10">
    <location>
        <position position="276"/>
    </location>
    <ligand>
        <name>Zn(2+)</name>
        <dbReference type="ChEBI" id="CHEBI:29105"/>
    </ligand>
</feature>
<reference evidence="14" key="1">
    <citation type="submission" date="2018-11" db="EMBL/GenBank/DDBJ databases">
        <title>Complete genome sequence of Paenibacillus sp. ML311-T8.</title>
        <authorList>
            <person name="Nam Y.-D."/>
            <person name="Kang J."/>
            <person name="Chung W.-H."/>
            <person name="Park Y.S."/>
        </authorList>
    </citation>
    <scope>NUCLEOTIDE SEQUENCE [LARGE SCALE GENOMIC DNA]</scope>
    <source>
        <strain evidence="14">ML311-T8</strain>
    </source>
</reference>
<protein>
    <recommendedName>
        <fullName evidence="10">Small ribosomal subunit biogenesis GTPase RsgA</fullName>
        <ecNumber evidence="10">3.6.1.-</ecNumber>
    </recommendedName>
</protein>
<evidence type="ECO:0000259" key="12">
    <source>
        <dbReference type="PROSITE" id="PS51721"/>
    </source>
</evidence>
<keyword evidence="6 10" id="KW-0378">Hydrolase</keyword>
<evidence type="ECO:0000313" key="14">
    <source>
        <dbReference type="Proteomes" id="UP000426246"/>
    </source>
</evidence>
<dbReference type="EC" id="3.6.1.-" evidence="10"/>
<keyword evidence="5 10" id="KW-0547">Nucleotide-binding</keyword>
<dbReference type="GO" id="GO:0042274">
    <property type="term" value="P:ribosomal small subunit biogenesis"/>
    <property type="evidence" value="ECO:0007669"/>
    <property type="project" value="UniProtKB-UniRule"/>
</dbReference>
<dbReference type="CDD" id="cd04466">
    <property type="entry name" value="S1_YloQ_GTPase"/>
    <property type="match status" value="1"/>
</dbReference>
<dbReference type="NCBIfam" id="TIGR00157">
    <property type="entry name" value="ribosome small subunit-dependent GTPase A"/>
    <property type="match status" value="1"/>
</dbReference>
<evidence type="ECO:0000256" key="2">
    <source>
        <dbReference type="ARBA" id="ARBA00022517"/>
    </source>
</evidence>
<comment type="similarity">
    <text evidence="10">Belongs to the TRAFAC class YlqF/YawG GTPase family. RsgA subfamily.</text>
</comment>
<gene>
    <name evidence="10 13" type="primary">rsgA</name>
    <name evidence="13" type="ORF">EHS13_19625</name>
</gene>
<proteinExistence type="inferred from homology"/>
<evidence type="ECO:0000256" key="1">
    <source>
        <dbReference type="ARBA" id="ARBA00022490"/>
    </source>
</evidence>
<dbReference type="Pfam" id="PF16745">
    <property type="entry name" value="RsgA_N"/>
    <property type="match status" value="1"/>
</dbReference>
<dbReference type="Gene3D" id="3.40.50.300">
    <property type="entry name" value="P-loop containing nucleotide triphosphate hydrolases"/>
    <property type="match status" value="1"/>
</dbReference>
<evidence type="ECO:0000256" key="10">
    <source>
        <dbReference type="HAMAP-Rule" id="MF_01820"/>
    </source>
</evidence>
<evidence type="ECO:0000256" key="3">
    <source>
        <dbReference type="ARBA" id="ARBA00022723"/>
    </source>
</evidence>
<dbReference type="InterPro" id="IPR031944">
    <property type="entry name" value="RsgA_N"/>
</dbReference>
<feature type="domain" description="CP-type G" evidence="12">
    <location>
        <begin position="78"/>
        <end position="245"/>
    </location>
</feature>
<dbReference type="EMBL" id="CP034235">
    <property type="protein sequence ID" value="QGQ96937.1"/>
    <property type="molecule type" value="Genomic_DNA"/>
</dbReference>
<keyword evidence="14" id="KW-1185">Reference proteome</keyword>
<dbReference type="InterPro" id="IPR027417">
    <property type="entry name" value="P-loop_NTPase"/>
</dbReference>
<evidence type="ECO:0000256" key="9">
    <source>
        <dbReference type="ARBA" id="ARBA00023134"/>
    </source>
</evidence>
<feature type="binding site" evidence="10">
    <location>
        <position position="282"/>
    </location>
    <ligand>
        <name>Zn(2+)</name>
        <dbReference type="ChEBI" id="CHEBI:29105"/>
    </ligand>
</feature>
<dbReference type="InterPro" id="IPR004881">
    <property type="entry name" value="Ribosome_biogen_GTPase_RsgA"/>
</dbReference>
<dbReference type="Proteomes" id="UP000426246">
    <property type="component" value="Chromosome"/>
</dbReference>
<keyword evidence="3 10" id="KW-0479">Metal-binding</keyword>
<dbReference type="PROSITE" id="PS51721">
    <property type="entry name" value="G_CP"/>
    <property type="match status" value="1"/>
</dbReference>
<dbReference type="RefSeq" id="WP_155702037.1">
    <property type="nucleotide sequence ID" value="NZ_CP034235.1"/>
</dbReference>
<feature type="binding site" evidence="10">
    <location>
        <begin position="127"/>
        <end position="130"/>
    </location>
    <ligand>
        <name>GTP</name>
        <dbReference type="ChEBI" id="CHEBI:37565"/>
    </ligand>
</feature>
<sequence length="315" mass="35052">MAQGMIVKALSGYYYVLPENLVQRGESQAEIGKDHNLIQCRGRGILRKNKTSPLVGDRVIYELTENGEGMVDEIMPRSTELIRPPIANVSLAVLVFSLNEPALNLQLLDKFLVHIEHAGLETLICFTKQDLIMSAEDSSAEFVSETSKVYQLYKSMGYNVLTTSALKQEGIEAVLDRLQGVISVFSGQSGVGKSSLLNAMMPSLQLETNIISHKLGRGKHTTRHVELIPLGNGGWVADTPGFSQLDFLQLEAEELSSCFIEFQALSEGCKFRGCLHQNEPDCRVKDALALGTIAASRYEHYIQFLVEIKERKRRY</sequence>
<keyword evidence="9 10" id="KW-0342">GTP-binding</keyword>
<evidence type="ECO:0000256" key="6">
    <source>
        <dbReference type="ARBA" id="ARBA00022801"/>
    </source>
</evidence>
<evidence type="ECO:0000256" key="5">
    <source>
        <dbReference type="ARBA" id="ARBA00022741"/>
    </source>
</evidence>
<comment type="cofactor">
    <cofactor evidence="10">
        <name>Zn(2+)</name>
        <dbReference type="ChEBI" id="CHEBI:29105"/>
    </cofactor>
    <text evidence="10">Binds 1 zinc ion per subunit.</text>
</comment>
<dbReference type="OrthoDB" id="9809485at2"/>
<dbReference type="Pfam" id="PF03193">
    <property type="entry name" value="RsgA_GTPase"/>
    <property type="match status" value="1"/>
</dbReference>
<dbReference type="SUPFAM" id="SSF50249">
    <property type="entry name" value="Nucleic acid-binding proteins"/>
    <property type="match status" value="1"/>
</dbReference>
<keyword evidence="1 10" id="KW-0963">Cytoplasm</keyword>
<keyword evidence="8 10" id="KW-0694">RNA-binding</keyword>
<dbReference type="HAMAP" id="MF_01820">
    <property type="entry name" value="GTPase_RsgA"/>
    <property type="match status" value="1"/>
</dbReference>
<keyword evidence="4 10" id="KW-0699">rRNA-binding</keyword>
<dbReference type="PROSITE" id="PS50936">
    <property type="entry name" value="ENGC_GTPASE"/>
    <property type="match status" value="1"/>
</dbReference>
<dbReference type="AlphaFoldDB" id="A0A6B8RM65"/>
<evidence type="ECO:0000256" key="4">
    <source>
        <dbReference type="ARBA" id="ARBA00022730"/>
    </source>
</evidence>
<keyword evidence="2 10" id="KW-0690">Ribosome biogenesis</keyword>
<evidence type="ECO:0000313" key="13">
    <source>
        <dbReference type="EMBL" id="QGQ96937.1"/>
    </source>
</evidence>
<dbReference type="Gene3D" id="1.10.40.50">
    <property type="entry name" value="Probable gtpase engc, domain 3"/>
    <property type="match status" value="1"/>
</dbReference>
<dbReference type="GO" id="GO:0003924">
    <property type="term" value="F:GTPase activity"/>
    <property type="evidence" value="ECO:0007669"/>
    <property type="project" value="UniProtKB-UniRule"/>
</dbReference>
<feature type="binding site" evidence="10">
    <location>
        <position position="269"/>
    </location>
    <ligand>
        <name>Zn(2+)</name>
        <dbReference type="ChEBI" id="CHEBI:29105"/>
    </ligand>
</feature>
<evidence type="ECO:0000259" key="11">
    <source>
        <dbReference type="PROSITE" id="PS50936"/>
    </source>
</evidence>
<evidence type="ECO:0000256" key="7">
    <source>
        <dbReference type="ARBA" id="ARBA00022833"/>
    </source>
</evidence>
<name>A0A6B8RM65_9BACL</name>
<dbReference type="PANTHER" id="PTHR32120">
    <property type="entry name" value="SMALL RIBOSOMAL SUBUNIT BIOGENESIS GTPASE RSGA"/>
    <property type="match status" value="1"/>
</dbReference>
<dbReference type="Gene3D" id="2.40.50.140">
    <property type="entry name" value="Nucleic acid-binding proteins"/>
    <property type="match status" value="1"/>
</dbReference>
<feature type="domain" description="EngC GTPase" evidence="11">
    <location>
        <begin position="87"/>
        <end position="243"/>
    </location>
</feature>
<feature type="binding site" evidence="10">
    <location>
        <begin position="187"/>
        <end position="195"/>
    </location>
    <ligand>
        <name>GTP</name>
        <dbReference type="ChEBI" id="CHEBI:37565"/>
    </ligand>
</feature>
<keyword evidence="7 10" id="KW-0862">Zinc</keyword>